<dbReference type="Gene3D" id="3.40.50.1820">
    <property type="entry name" value="alpha/beta hydrolase"/>
    <property type="match status" value="1"/>
</dbReference>
<keyword evidence="6" id="KW-1185">Reference proteome</keyword>
<proteinExistence type="predicted"/>
<evidence type="ECO:0000256" key="3">
    <source>
        <dbReference type="SAM" id="SignalP"/>
    </source>
</evidence>
<feature type="domain" description="Peptidase S9 prolyl oligopeptidase catalytic" evidence="4">
    <location>
        <begin position="611"/>
        <end position="822"/>
    </location>
</feature>
<feature type="signal peptide" evidence="3">
    <location>
        <begin position="1"/>
        <end position="28"/>
    </location>
</feature>
<feature type="chain" id="PRO_5037339965" evidence="3">
    <location>
        <begin position="29"/>
        <end position="849"/>
    </location>
</feature>
<dbReference type="InterPro" id="IPR029058">
    <property type="entry name" value="AB_hydrolase_fold"/>
</dbReference>
<dbReference type="SUPFAM" id="SSF82171">
    <property type="entry name" value="DPP6 N-terminal domain-like"/>
    <property type="match status" value="1"/>
</dbReference>
<dbReference type="EMBL" id="CP071518">
    <property type="protein sequence ID" value="QSX78704.1"/>
    <property type="molecule type" value="Genomic_DNA"/>
</dbReference>
<feature type="region of interest" description="Disordered" evidence="2">
    <location>
        <begin position="828"/>
        <end position="849"/>
    </location>
</feature>
<sequence length="849" mass="92917">MNKNLNRSAFGRVLALFALLAVSLAAHANLDVVKPGKVPALEPDEGLVVVVVDTHVSLGKVRLMRNGEVFGAAEMSELPLGRTFRLFKAKAGSYAWHDATVGYSFWRLGDDDELKFKVEPGRINYAGDLMFRPGAWYSNGALASANITLANRSLAAIDWLEAQHPALYVRFGLAYGGHYPDPFPDFYKAQRALHPAARAASEVAFKAPPKPQAALPVAVKPLWKGPKFRRVSLNPAGELMALEVREDDEWRVDLIDLTRGSTRELFKSAFPFTSLQWSGDRTLLVSLGRDRLLQTVWAVHVSFDAAGRMLLDRLKFPREGEIVDALPDDPGHVLFSSISGRNELMVHRVDITSDAAMKAHSFAFKDRLNTGATRDLEWVTDGAGKLRLGRIWRNGEEYWIHGRDGAYTDLMKLSGDLGFQPVGLSFDGMRIFAITDTDRGQRDLVVYDIATRRITQTVFTRPGVDVDSVTFDERRNPVAVSYQQQGRQVVESIDQPGDVLGQSLRKAFPGRTTYLASRSRDGSAVAVWSEATDQPMQLHVMYPATGKIRKIDGNTPWLAGVRFAPTQLVSFRAKDGTPLEAFLTLPAGTGKRPLVVLPHGGPIGVADMIRFDPEVQFIASLGYAVLQVNFRGSDAYGKAFREAGHSNYGTGIEDDLDAAVEHVLARHPLDASRMCVVGSSYGGYSGLVAAVRWPERFRCVVSIAGVSDRLLFFTASDSGATKEGRAELEKVMGNPATQLAKMQETSPLYQYEKIQVPVMLAHGVEDRRVDFEHSRRLLRLLDLAGKTPVGLEFAKEGHTGFSADNTEVLYTAVAGFLEQSLGRTATATVDAQPGPATGVEGATSPGTAD</sequence>
<keyword evidence="3" id="KW-0732">Signal</keyword>
<protein>
    <submittedName>
        <fullName evidence="5">S9 family peptidase</fullName>
    </submittedName>
</protein>
<dbReference type="PANTHER" id="PTHR42776">
    <property type="entry name" value="SERINE PEPTIDASE S9 FAMILY MEMBER"/>
    <property type="match status" value="1"/>
</dbReference>
<reference evidence="5 6" key="1">
    <citation type="submission" date="2021-03" db="EMBL/GenBank/DDBJ databases">
        <title>Lysobacter sp. nov. isolated from soil of gangwondo yeongwol, south Korea.</title>
        <authorList>
            <person name="Kim K.R."/>
            <person name="Kim K.H."/>
            <person name="Jeon C.O."/>
        </authorList>
    </citation>
    <scope>NUCLEOTIDE SEQUENCE [LARGE SCALE GENOMIC DNA]</scope>
    <source>
        <strain evidence="5 6">R19</strain>
    </source>
</reference>
<dbReference type="InterPro" id="IPR001375">
    <property type="entry name" value="Peptidase_S9_cat"/>
</dbReference>
<dbReference type="AlphaFoldDB" id="A0A974XZS9"/>
<dbReference type="GO" id="GO:0006508">
    <property type="term" value="P:proteolysis"/>
    <property type="evidence" value="ECO:0007669"/>
    <property type="project" value="InterPro"/>
</dbReference>
<dbReference type="Pfam" id="PF00326">
    <property type="entry name" value="Peptidase_S9"/>
    <property type="match status" value="1"/>
</dbReference>
<dbReference type="RefSeq" id="WP_200615548.1">
    <property type="nucleotide sequence ID" value="NZ_CP071518.1"/>
</dbReference>
<dbReference type="PANTHER" id="PTHR42776:SF27">
    <property type="entry name" value="DIPEPTIDYL PEPTIDASE FAMILY MEMBER 6"/>
    <property type="match status" value="1"/>
</dbReference>
<evidence type="ECO:0000313" key="6">
    <source>
        <dbReference type="Proteomes" id="UP000639274"/>
    </source>
</evidence>
<evidence type="ECO:0000313" key="5">
    <source>
        <dbReference type="EMBL" id="QSX78704.1"/>
    </source>
</evidence>
<evidence type="ECO:0000256" key="1">
    <source>
        <dbReference type="ARBA" id="ARBA00022801"/>
    </source>
</evidence>
<dbReference type="KEGG" id="lsf:I8J32_001825"/>
<dbReference type="Proteomes" id="UP000639274">
    <property type="component" value="Chromosome"/>
</dbReference>
<gene>
    <name evidence="5" type="ORF">I8J32_001825</name>
</gene>
<dbReference type="GO" id="GO:0004252">
    <property type="term" value="F:serine-type endopeptidase activity"/>
    <property type="evidence" value="ECO:0007669"/>
    <property type="project" value="TreeGrafter"/>
</dbReference>
<accession>A0A974XZS9</accession>
<evidence type="ECO:0000256" key="2">
    <source>
        <dbReference type="SAM" id="MobiDB-lite"/>
    </source>
</evidence>
<organism evidence="5 6">
    <name type="scientific">Agrilutibacter solisilvae</name>
    <dbReference type="NCBI Taxonomy" id="2763317"/>
    <lineage>
        <taxon>Bacteria</taxon>
        <taxon>Pseudomonadati</taxon>
        <taxon>Pseudomonadota</taxon>
        <taxon>Gammaproteobacteria</taxon>
        <taxon>Lysobacterales</taxon>
        <taxon>Lysobacteraceae</taxon>
        <taxon>Agrilutibacter</taxon>
    </lineage>
</organism>
<name>A0A974XZS9_9GAMM</name>
<dbReference type="SUPFAM" id="SSF53474">
    <property type="entry name" value="alpha/beta-Hydrolases"/>
    <property type="match status" value="1"/>
</dbReference>
<evidence type="ECO:0000259" key="4">
    <source>
        <dbReference type="Pfam" id="PF00326"/>
    </source>
</evidence>
<keyword evidence="1" id="KW-0378">Hydrolase</keyword>